<proteinExistence type="predicted"/>
<protein>
    <submittedName>
        <fullName evidence="2">Uncharacterized protein</fullName>
    </submittedName>
</protein>
<dbReference type="PANTHER" id="PTHR24111">
    <property type="entry name" value="LEUCINE-RICH REPEAT-CONTAINING PROTEIN 34"/>
    <property type="match status" value="1"/>
</dbReference>
<reference evidence="2" key="2">
    <citation type="submission" date="2021-09" db="EMBL/GenBank/DDBJ databases">
        <authorList>
            <person name="Jia N."/>
            <person name="Wang J."/>
            <person name="Shi W."/>
            <person name="Du L."/>
            <person name="Sun Y."/>
            <person name="Zhan W."/>
            <person name="Jiang J."/>
            <person name="Wang Q."/>
            <person name="Zhang B."/>
            <person name="Ji P."/>
            <person name="Sakyi L.B."/>
            <person name="Cui X."/>
            <person name="Yuan T."/>
            <person name="Jiang B."/>
            <person name="Yang W."/>
            <person name="Lam T.T.-Y."/>
            <person name="Chang Q."/>
            <person name="Ding S."/>
            <person name="Wang X."/>
            <person name="Zhu J."/>
            <person name="Ruan X."/>
            <person name="Zhao L."/>
            <person name="Wei J."/>
            <person name="Que T."/>
            <person name="Du C."/>
            <person name="Cheng J."/>
            <person name="Dai P."/>
            <person name="Han X."/>
            <person name="Huang E."/>
            <person name="Gao Y."/>
            <person name="Liu J."/>
            <person name="Shao H."/>
            <person name="Ye R."/>
            <person name="Li L."/>
            <person name="Wei W."/>
            <person name="Wang X."/>
            <person name="Wang C."/>
            <person name="Huo Q."/>
            <person name="Li W."/>
            <person name="Guo W."/>
            <person name="Chen H."/>
            <person name="Chen S."/>
            <person name="Zhou L."/>
            <person name="Zhou L."/>
            <person name="Ni X."/>
            <person name="Tian J."/>
            <person name="Zhou Y."/>
            <person name="Sheng Y."/>
            <person name="Liu T."/>
            <person name="Pan Y."/>
            <person name="Xia L."/>
            <person name="Li J."/>
            <person name="Zhao F."/>
            <person name="Cao W."/>
        </authorList>
    </citation>
    <scope>NUCLEOTIDE SEQUENCE</scope>
    <source>
        <strain evidence="2">Rsan-2018</strain>
        <tissue evidence="2">Larvae</tissue>
    </source>
</reference>
<reference evidence="2" key="1">
    <citation type="journal article" date="2020" name="Cell">
        <title>Large-Scale Comparative Analyses of Tick Genomes Elucidate Their Genetic Diversity and Vector Capacities.</title>
        <authorList>
            <consortium name="Tick Genome and Microbiome Consortium (TIGMIC)"/>
            <person name="Jia N."/>
            <person name="Wang J."/>
            <person name="Shi W."/>
            <person name="Du L."/>
            <person name="Sun Y."/>
            <person name="Zhan W."/>
            <person name="Jiang J.F."/>
            <person name="Wang Q."/>
            <person name="Zhang B."/>
            <person name="Ji P."/>
            <person name="Bell-Sakyi L."/>
            <person name="Cui X.M."/>
            <person name="Yuan T.T."/>
            <person name="Jiang B.G."/>
            <person name="Yang W.F."/>
            <person name="Lam T.T."/>
            <person name="Chang Q.C."/>
            <person name="Ding S.J."/>
            <person name="Wang X.J."/>
            <person name="Zhu J.G."/>
            <person name="Ruan X.D."/>
            <person name="Zhao L."/>
            <person name="Wei J.T."/>
            <person name="Ye R.Z."/>
            <person name="Que T.C."/>
            <person name="Du C.H."/>
            <person name="Zhou Y.H."/>
            <person name="Cheng J.X."/>
            <person name="Dai P.F."/>
            <person name="Guo W.B."/>
            <person name="Han X.H."/>
            <person name="Huang E.J."/>
            <person name="Li L.F."/>
            <person name="Wei W."/>
            <person name="Gao Y.C."/>
            <person name="Liu J.Z."/>
            <person name="Shao H.Z."/>
            <person name="Wang X."/>
            <person name="Wang C.C."/>
            <person name="Yang T.C."/>
            <person name="Huo Q.B."/>
            <person name="Li W."/>
            <person name="Chen H.Y."/>
            <person name="Chen S.E."/>
            <person name="Zhou L.G."/>
            <person name="Ni X.B."/>
            <person name="Tian J.H."/>
            <person name="Sheng Y."/>
            <person name="Liu T."/>
            <person name="Pan Y.S."/>
            <person name="Xia L.Y."/>
            <person name="Li J."/>
            <person name="Zhao F."/>
            <person name="Cao W.C."/>
        </authorList>
    </citation>
    <scope>NUCLEOTIDE SEQUENCE</scope>
    <source>
        <strain evidence="2">Rsan-2018</strain>
    </source>
</reference>
<dbReference type="Gene3D" id="3.80.10.10">
    <property type="entry name" value="Ribonuclease Inhibitor"/>
    <property type="match status" value="2"/>
</dbReference>
<name>A0A9D4SQA6_RHISA</name>
<accession>A0A9D4SQA6</accession>
<evidence type="ECO:0000313" key="3">
    <source>
        <dbReference type="Proteomes" id="UP000821837"/>
    </source>
</evidence>
<dbReference type="InterPro" id="IPR052201">
    <property type="entry name" value="LRR-containing_regulator"/>
</dbReference>
<evidence type="ECO:0000256" key="1">
    <source>
        <dbReference type="ARBA" id="ARBA00022737"/>
    </source>
</evidence>
<dbReference type="Proteomes" id="UP000821837">
    <property type="component" value="Chromosome 8"/>
</dbReference>
<keyword evidence="1" id="KW-0677">Repeat</keyword>
<dbReference type="AlphaFoldDB" id="A0A9D4SQA6"/>
<dbReference type="SUPFAM" id="SSF52047">
    <property type="entry name" value="RNI-like"/>
    <property type="match status" value="1"/>
</dbReference>
<organism evidence="2 3">
    <name type="scientific">Rhipicephalus sanguineus</name>
    <name type="common">Brown dog tick</name>
    <name type="synonym">Ixodes sanguineus</name>
    <dbReference type="NCBI Taxonomy" id="34632"/>
    <lineage>
        <taxon>Eukaryota</taxon>
        <taxon>Metazoa</taxon>
        <taxon>Ecdysozoa</taxon>
        <taxon>Arthropoda</taxon>
        <taxon>Chelicerata</taxon>
        <taxon>Arachnida</taxon>
        <taxon>Acari</taxon>
        <taxon>Parasitiformes</taxon>
        <taxon>Ixodida</taxon>
        <taxon>Ixodoidea</taxon>
        <taxon>Ixodidae</taxon>
        <taxon>Rhipicephalinae</taxon>
        <taxon>Rhipicephalus</taxon>
        <taxon>Rhipicephalus</taxon>
    </lineage>
</organism>
<gene>
    <name evidence="2" type="ORF">HPB52_012585</name>
</gene>
<keyword evidence="3" id="KW-1185">Reference proteome</keyword>
<dbReference type="PANTHER" id="PTHR24111:SF0">
    <property type="entry name" value="LEUCINE-RICH REPEAT-CONTAINING PROTEIN"/>
    <property type="match status" value="1"/>
</dbReference>
<dbReference type="VEuPathDB" id="VectorBase:RSAN_034626"/>
<evidence type="ECO:0000313" key="2">
    <source>
        <dbReference type="EMBL" id="KAH7939430.1"/>
    </source>
</evidence>
<sequence length="706" mass="79300">MSQSKNHNSISIIQWQRQLDFDRPCGAVSSDDTCWLCDHFTAWNSVIQAFDLELAESRPGTLRLQSVSKEPFHIYPVVIAQDTARLVSLLSSHHPCIQELSLVCSIRARSPFERPPFPIHLSPSSSTVVYRRFRLLCITERAGTHLELRDIHTITGLETLIISCEGHNQRIADEIDALIERNRNTLKKFDICEIGQRRNGLAMLESLVACESLTFKSYYNNGGTPYMDGVVNLMRVSTTLREVFAQLICKREISLMGKALKTHCTLTKLSLCIATQYSIEELFAALELNKNLKEFFLYGTIYMNMTSARAAALALQKNACLQTLSMKHVILDDGEGMGQWSEALSKNCALEFLSIHFEHVGVSEVLGLCKALHANKSLKTLKLQGVIGSEEERESLARQLLEDECYGRIQLEPWTEPYLRILSPVLVSSQSATKELWLPDISQLSLESVHVLFSALTSNKKVKCLAVSVKCTPDQRVALLCEMLKKNRSIEYLSIDIEIENSANEILRALTMNACVSHLRINLLITPVEETAAAFTDMLLRNNAITNISGDIWITDRRRFIEALTEGMSGNRLIVDWSCAVLGGGTGCPPCVFGSVLKNRASLNRAIDFVLQLRVDRHCAECFELFFGRSCLMKKLEEIAGMSEAEVRHSIDAAENRRQERYLTLTGVVRRSVHCLPADATQFDALNSDCWRAIARYLTVTDVPSR</sequence>
<dbReference type="EMBL" id="JABSTV010001254">
    <property type="protein sequence ID" value="KAH7939430.1"/>
    <property type="molecule type" value="Genomic_DNA"/>
</dbReference>
<dbReference type="InterPro" id="IPR032675">
    <property type="entry name" value="LRR_dom_sf"/>
</dbReference>
<comment type="caution">
    <text evidence="2">The sequence shown here is derived from an EMBL/GenBank/DDBJ whole genome shotgun (WGS) entry which is preliminary data.</text>
</comment>